<gene>
    <name evidence="9" type="ORF">BO225_09215</name>
</gene>
<name>A0A1U7NL35_9FIRM</name>
<dbReference type="RefSeq" id="WP_076341965.1">
    <property type="nucleotide sequence ID" value="NZ_CAMNTW010000005.1"/>
</dbReference>
<evidence type="ECO:0000256" key="6">
    <source>
        <dbReference type="ARBA" id="ARBA00034125"/>
    </source>
</evidence>
<evidence type="ECO:0000256" key="5">
    <source>
        <dbReference type="ARBA" id="ARBA00023136"/>
    </source>
</evidence>
<dbReference type="PANTHER" id="PTHR34390">
    <property type="entry name" value="UPF0442 PROTEIN YJJB-RELATED"/>
    <property type="match status" value="1"/>
</dbReference>
<accession>A0A1U7NL35</accession>
<keyword evidence="3 7" id="KW-0812">Transmembrane</keyword>
<dbReference type="Proteomes" id="UP000186705">
    <property type="component" value="Unassembled WGS sequence"/>
</dbReference>
<dbReference type="STRING" id="1862672.BO225_09215"/>
<keyword evidence="2" id="KW-1003">Cell membrane</keyword>
<dbReference type="InterPro" id="IPR010619">
    <property type="entry name" value="ThrE-like_N"/>
</dbReference>
<dbReference type="EMBL" id="MPKA01000087">
    <property type="protein sequence ID" value="OLU45309.1"/>
    <property type="molecule type" value="Genomic_DNA"/>
</dbReference>
<keyword evidence="4 7" id="KW-1133">Transmembrane helix</keyword>
<comment type="similarity">
    <text evidence="6">Belongs to the ThrE exporter (TC 2.A.79) family.</text>
</comment>
<dbReference type="GO" id="GO:0022857">
    <property type="term" value="F:transmembrane transporter activity"/>
    <property type="evidence" value="ECO:0007669"/>
    <property type="project" value="InterPro"/>
</dbReference>
<sequence length="250" mass="27341">MIHLEPYETNQLAKIVMRCGKLLLMSGGDIISTQESMKRVCLSRKGTSKPECVLTPTTMIFSFKTKDQIVTRACEITKVSNDLVRIARIHDFVNHCEAMNMEQMESALDSIEQETTHPRWIRILASGFCSAGFGLFFGDPIDLPFIFLIGLGAGWILTNQGNRILLIIAASFFVTVCPILLEHLVHIQLSIETTVVSNMPLMVPGMVIFNAIRDTLAGKYQAGLNRTAEACLIAAAIATGTGLALGALVL</sequence>
<proteinExistence type="inferred from homology"/>
<dbReference type="PANTHER" id="PTHR34390:SF2">
    <property type="entry name" value="SUCCINATE TRANSPORTER SUBUNIT YJJP-RELATED"/>
    <property type="match status" value="1"/>
</dbReference>
<evidence type="ECO:0000256" key="1">
    <source>
        <dbReference type="ARBA" id="ARBA00004651"/>
    </source>
</evidence>
<evidence type="ECO:0000256" key="7">
    <source>
        <dbReference type="SAM" id="Phobius"/>
    </source>
</evidence>
<dbReference type="GO" id="GO:0015744">
    <property type="term" value="P:succinate transport"/>
    <property type="evidence" value="ECO:0007669"/>
    <property type="project" value="TreeGrafter"/>
</dbReference>
<feature type="transmembrane region" description="Helical" evidence="7">
    <location>
        <begin position="143"/>
        <end position="159"/>
    </location>
</feature>
<keyword evidence="10" id="KW-1185">Reference proteome</keyword>
<organism evidence="9 10">
    <name type="scientific">Dubosiella newyorkensis</name>
    <dbReference type="NCBI Taxonomy" id="1862672"/>
    <lineage>
        <taxon>Bacteria</taxon>
        <taxon>Bacillati</taxon>
        <taxon>Bacillota</taxon>
        <taxon>Erysipelotrichia</taxon>
        <taxon>Erysipelotrichales</taxon>
        <taxon>Erysipelotrichaceae</taxon>
        <taxon>Dubosiella</taxon>
    </lineage>
</organism>
<evidence type="ECO:0000256" key="2">
    <source>
        <dbReference type="ARBA" id="ARBA00022475"/>
    </source>
</evidence>
<evidence type="ECO:0000256" key="3">
    <source>
        <dbReference type="ARBA" id="ARBA00022692"/>
    </source>
</evidence>
<comment type="subcellular location">
    <subcellularLocation>
        <location evidence="1">Cell membrane</location>
        <topology evidence="1">Multi-pass membrane protein</topology>
    </subcellularLocation>
</comment>
<evidence type="ECO:0000313" key="9">
    <source>
        <dbReference type="EMBL" id="OLU45309.1"/>
    </source>
</evidence>
<keyword evidence="5 7" id="KW-0472">Membrane</keyword>
<dbReference type="AlphaFoldDB" id="A0A1U7NL35"/>
<dbReference type="GO" id="GO:0005886">
    <property type="term" value="C:plasma membrane"/>
    <property type="evidence" value="ECO:0007669"/>
    <property type="project" value="UniProtKB-SubCell"/>
</dbReference>
<evidence type="ECO:0000259" key="8">
    <source>
        <dbReference type="Pfam" id="PF06738"/>
    </source>
</evidence>
<feature type="transmembrane region" description="Helical" evidence="7">
    <location>
        <begin position="187"/>
        <end position="209"/>
    </location>
</feature>
<evidence type="ECO:0000256" key="4">
    <source>
        <dbReference type="ARBA" id="ARBA00022989"/>
    </source>
</evidence>
<feature type="transmembrane region" description="Helical" evidence="7">
    <location>
        <begin position="164"/>
        <end position="181"/>
    </location>
</feature>
<reference evidence="9 10" key="1">
    <citation type="submission" date="2016-11" db="EMBL/GenBank/DDBJ databases">
        <title>Description of two novel members of the family Erysipelotrichaceae: Ileibacterium lipovorans gen. nov., sp. nov. and Dubosiella newyorkensis, gen. nov., sp. nov.</title>
        <authorList>
            <person name="Cox L.M."/>
            <person name="Sohn J."/>
            <person name="Tyrrell K.L."/>
            <person name="Citron D.M."/>
            <person name="Lawson P.A."/>
            <person name="Patel N.B."/>
            <person name="Iizumi T."/>
            <person name="Perez-Perez G.I."/>
            <person name="Goldstein E.J."/>
            <person name="Blaser M.J."/>
        </authorList>
    </citation>
    <scope>NUCLEOTIDE SEQUENCE [LARGE SCALE GENOMIC DNA]</scope>
    <source>
        <strain evidence="9 10">NYU-BL-A4</strain>
    </source>
</reference>
<dbReference type="Pfam" id="PF06738">
    <property type="entry name" value="ThrE"/>
    <property type="match status" value="1"/>
</dbReference>
<evidence type="ECO:0000313" key="10">
    <source>
        <dbReference type="Proteomes" id="UP000186705"/>
    </source>
</evidence>
<protein>
    <recommendedName>
        <fullName evidence="8">Threonine/serine exporter-like N-terminal domain-containing protein</fullName>
    </recommendedName>
</protein>
<dbReference type="InterPro" id="IPR050539">
    <property type="entry name" value="ThrE_Dicarb/AminoAcid_Exp"/>
</dbReference>
<feature type="domain" description="Threonine/serine exporter-like N-terminal" evidence="8">
    <location>
        <begin position="15"/>
        <end position="245"/>
    </location>
</feature>
<comment type="caution">
    <text evidence="9">The sequence shown here is derived from an EMBL/GenBank/DDBJ whole genome shotgun (WGS) entry which is preliminary data.</text>
</comment>
<feature type="transmembrane region" description="Helical" evidence="7">
    <location>
        <begin position="230"/>
        <end position="249"/>
    </location>
</feature>